<evidence type="ECO:0000313" key="3">
    <source>
        <dbReference type="Proteomes" id="UP000827889"/>
    </source>
</evidence>
<accession>A0ABM3HHX8</accession>
<dbReference type="Pfam" id="PF01582">
    <property type="entry name" value="TIR"/>
    <property type="match status" value="1"/>
</dbReference>
<dbReference type="RefSeq" id="XP_048136200.1">
    <property type="nucleotide sequence ID" value="XM_048280243.1"/>
</dbReference>
<feature type="domain" description="TIR" evidence="2">
    <location>
        <begin position="31"/>
        <end position="178"/>
    </location>
</feature>
<evidence type="ECO:0000259" key="2">
    <source>
        <dbReference type="PROSITE" id="PS50104"/>
    </source>
</evidence>
<protein>
    <submittedName>
        <fullName evidence="4">Disease resistance protein L6-like</fullName>
    </submittedName>
</protein>
<name>A0ABM3HHX8_9MYRT</name>
<evidence type="ECO:0000313" key="4">
    <source>
        <dbReference type="RefSeq" id="XP_048136200.1"/>
    </source>
</evidence>
<dbReference type="InterPro" id="IPR035897">
    <property type="entry name" value="Toll_tir_struct_dom_sf"/>
</dbReference>
<reference evidence="4" key="1">
    <citation type="submission" date="2025-08" db="UniProtKB">
        <authorList>
            <consortium name="RefSeq"/>
        </authorList>
    </citation>
    <scope>IDENTIFICATION</scope>
    <source>
        <tissue evidence="4">Leaf</tissue>
    </source>
</reference>
<dbReference type="GeneID" id="125315416"/>
<dbReference type="PANTHER" id="PTHR32009">
    <property type="entry name" value="TMV RESISTANCE PROTEIN N-LIKE"/>
    <property type="match status" value="1"/>
</dbReference>
<organism evidence="3 4">
    <name type="scientific">Rhodamnia argentea</name>
    <dbReference type="NCBI Taxonomy" id="178133"/>
    <lineage>
        <taxon>Eukaryota</taxon>
        <taxon>Viridiplantae</taxon>
        <taxon>Streptophyta</taxon>
        <taxon>Embryophyta</taxon>
        <taxon>Tracheophyta</taxon>
        <taxon>Spermatophyta</taxon>
        <taxon>Magnoliopsida</taxon>
        <taxon>eudicotyledons</taxon>
        <taxon>Gunneridae</taxon>
        <taxon>Pentapetalae</taxon>
        <taxon>rosids</taxon>
        <taxon>malvids</taxon>
        <taxon>Myrtales</taxon>
        <taxon>Myrtaceae</taxon>
        <taxon>Myrtoideae</taxon>
        <taxon>Myrteae</taxon>
        <taxon>Australasian group</taxon>
        <taxon>Rhodamnia</taxon>
    </lineage>
</organism>
<dbReference type="PROSITE" id="PS50104">
    <property type="entry name" value="TIR"/>
    <property type="match status" value="1"/>
</dbReference>
<dbReference type="SUPFAM" id="SSF52200">
    <property type="entry name" value="Toll/Interleukin receptor TIR domain"/>
    <property type="match status" value="1"/>
</dbReference>
<dbReference type="SMART" id="SM00255">
    <property type="entry name" value="TIR"/>
    <property type="match status" value="1"/>
</dbReference>
<dbReference type="Proteomes" id="UP000827889">
    <property type="component" value="Chromosome 6"/>
</dbReference>
<sequence length="178" mass="20209">MFDSVLIHQRSLPQNEMENNVAESTQPDLRLKWDVFLSFRGADTRHAFIGPLYDALRSKDVRAFRDNEGMNRGDQISPSLLAAIEDSAMAIVVISPDYAGSHWCLEELAKICECRKLILPVFYGVDPSDVRHQRGPFEGAFERHVKRFGDARVSAWRAAMRQAGGVSGWIFRGQDDRR</sequence>
<dbReference type="Gene3D" id="3.40.50.10140">
    <property type="entry name" value="Toll/interleukin-1 receptor homology (TIR) domain"/>
    <property type="match status" value="1"/>
</dbReference>
<keyword evidence="3" id="KW-1185">Reference proteome</keyword>
<dbReference type="InterPro" id="IPR000157">
    <property type="entry name" value="TIR_dom"/>
</dbReference>
<evidence type="ECO:0000256" key="1">
    <source>
        <dbReference type="ARBA" id="ARBA00023027"/>
    </source>
</evidence>
<keyword evidence="1" id="KW-0520">NAD</keyword>
<gene>
    <name evidence="4" type="primary">LOC125315416</name>
</gene>
<proteinExistence type="predicted"/>
<dbReference type="PANTHER" id="PTHR32009:SF155">
    <property type="entry name" value="DISEASE RESISTANCE PROTEIN (TIR-NBS-LRR CLASS)"/>
    <property type="match status" value="1"/>
</dbReference>